<dbReference type="STRING" id="29139.ENSVURP00010032608"/>
<evidence type="ECO:0000313" key="6">
    <source>
        <dbReference type="Proteomes" id="UP000314987"/>
    </source>
</evidence>
<evidence type="ECO:0000256" key="1">
    <source>
        <dbReference type="ARBA" id="ARBA00022801"/>
    </source>
</evidence>
<organism evidence="5 6">
    <name type="scientific">Vombatus ursinus</name>
    <name type="common">Common wombat</name>
    <dbReference type="NCBI Taxonomy" id="29139"/>
    <lineage>
        <taxon>Eukaryota</taxon>
        <taxon>Metazoa</taxon>
        <taxon>Chordata</taxon>
        <taxon>Craniata</taxon>
        <taxon>Vertebrata</taxon>
        <taxon>Euteleostomi</taxon>
        <taxon>Mammalia</taxon>
        <taxon>Metatheria</taxon>
        <taxon>Diprotodontia</taxon>
        <taxon>Vombatidae</taxon>
        <taxon>Vombatus</taxon>
    </lineage>
</organism>
<dbReference type="InterPro" id="IPR000073">
    <property type="entry name" value="AB_hydrolase_1"/>
</dbReference>
<dbReference type="OMA" id="QNWFSWR"/>
<keyword evidence="6" id="KW-1185">Reference proteome</keyword>
<feature type="domain" description="AB hydrolase-1" evidence="4">
    <location>
        <begin position="96"/>
        <end position="337"/>
    </location>
</feature>
<accession>A0A4X2M8H6</accession>
<dbReference type="Ensembl" id="ENSVURT00010037118.1">
    <property type="protein sequence ID" value="ENSVURP00010032608.1"/>
    <property type="gene ID" value="ENSVURG00010024863.1"/>
</dbReference>
<proteinExistence type="inferred from homology"/>
<reference evidence="5" key="2">
    <citation type="submission" date="2025-08" db="UniProtKB">
        <authorList>
            <consortium name="Ensembl"/>
        </authorList>
    </citation>
    <scope>IDENTIFICATION</scope>
</reference>
<dbReference type="GeneTree" id="ENSGT00940000162086"/>
<evidence type="ECO:0000259" key="4">
    <source>
        <dbReference type="Pfam" id="PF00561"/>
    </source>
</evidence>
<dbReference type="InterPro" id="IPR029058">
    <property type="entry name" value="AB_hydrolase_fold"/>
</dbReference>
<dbReference type="GO" id="GO:0004301">
    <property type="term" value="F:epoxide hydrolase activity"/>
    <property type="evidence" value="ECO:0007669"/>
    <property type="project" value="Ensembl"/>
</dbReference>
<reference evidence="5" key="3">
    <citation type="submission" date="2025-09" db="UniProtKB">
        <authorList>
            <consortium name="Ensembl"/>
        </authorList>
    </citation>
    <scope>IDENTIFICATION</scope>
</reference>
<dbReference type="RefSeq" id="XP_027706614.1">
    <property type="nucleotide sequence ID" value="XM_027850813.1"/>
</dbReference>
<dbReference type="CTD" id="79852"/>
<dbReference type="SUPFAM" id="SSF53474">
    <property type="entry name" value="alpha/beta-Hydrolases"/>
    <property type="match status" value="1"/>
</dbReference>
<keyword evidence="3" id="KW-0812">Transmembrane</keyword>
<evidence type="ECO:0000313" key="5">
    <source>
        <dbReference type="Ensembl" id="ENSVURP00010032608.1"/>
    </source>
</evidence>
<reference evidence="6" key="1">
    <citation type="submission" date="2018-12" db="EMBL/GenBank/DDBJ databases">
        <authorList>
            <person name="Yazar S."/>
        </authorList>
    </citation>
    <scope>NUCLEOTIDE SEQUENCE [LARGE SCALE GENOMIC DNA]</scope>
</reference>
<protein>
    <submittedName>
        <fullName evidence="5">Epoxide hydrolase 3</fullName>
    </submittedName>
</protein>
<dbReference type="PANTHER" id="PTHR43329">
    <property type="entry name" value="EPOXIDE HYDROLASE"/>
    <property type="match status" value="1"/>
</dbReference>
<dbReference type="GO" id="GO:0016020">
    <property type="term" value="C:membrane"/>
    <property type="evidence" value="ECO:0007669"/>
    <property type="project" value="Ensembl"/>
</dbReference>
<dbReference type="AlphaFoldDB" id="A0A4X2M8H6"/>
<dbReference type="PRINTS" id="PR00412">
    <property type="entry name" value="EPOXHYDRLASE"/>
</dbReference>
<keyword evidence="3" id="KW-1133">Transmembrane helix</keyword>
<dbReference type="OrthoDB" id="408373at2759"/>
<dbReference type="Proteomes" id="UP000314987">
    <property type="component" value="Unassembled WGS sequence"/>
</dbReference>
<evidence type="ECO:0000256" key="3">
    <source>
        <dbReference type="SAM" id="Phobius"/>
    </source>
</evidence>
<keyword evidence="1" id="KW-0378">Hydrolase</keyword>
<keyword evidence="3" id="KW-0472">Membrane</keyword>
<comment type="similarity">
    <text evidence="2">Belongs to the AB hydrolase superfamily. Epoxide hydrolase family.</text>
</comment>
<sequence>MSDFLVSALLAPSRAALRLIRFFMWLLVYGGACLAALVYLLKALGHVLRHPRRGCCGQPRRKAPSCLQDPCFGQHHFLHLKTSGLRLHYVSRGQGPLMLLLHGFPQIWFSWRYQLMEFCHDFHVVALDLRGYGSSDSPTNLNSYTIDALTTDIKDAIEALGYSKCVLVAHDWGGILAWNFAIYYPSLVERLVVVSAAPMFVYQEYALHHPSQLLRSGYVFLFQLPWLPEKLLSISDFQILKDAMTHPMTGIRGLTDDELEAFLYSFTQNHGLIGPLNYYRNLFSHFPLERQELTTPTLLLWGEKDPYLEAGLVDSINRYFVPGRLLSYVLPDAGHWIPQAQPEQMHHYMWAFLKRFKA</sequence>
<name>A0A4X2M8H6_VOMUR</name>
<gene>
    <name evidence="5" type="primary">EPHX3</name>
</gene>
<dbReference type="GO" id="GO:0097176">
    <property type="term" value="P:epoxide metabolic process"/>
    <property type="evidence" value="ECO:0007669"/>
    <property type="project" value="Ensembl"/>
</dbReference>
<dbReference type="Gene3D" id="3.40.50.1820">
    <property type="entry name" value="alpha/beta hydrolase"/>
    <property type="match status" value="1"/>
</dbReference>
<dbReference type="GeneID" id="114034963"/>
<dbReference type="InterPro" id="IPR000639">
    <property type="entry name" value="Epox_hydrolase-like"/>
</dbReference>
<feature type="transmembrane region" description="Helical" evidence="3">
    <location>
        <begin position="25"/>
        <end position="44"/>
    </location>
</feature>
<evidence type="ECO:0000256" key="2">
    <source>
        <dbReference type="ARBA" id="ARBA00038334"/>
    </source>
</evidence>
<dbReference type="PRINTS" id="PR00111">
    <property type="entry name" value="ABHYDROLASE"/>
</dbReference>
<dbReference type="Pfam" id="PF00561">
    <property type="entry name" value="Abhydrolase_1"/>
    <property type="match status" value="1"/>
</dbReference>